<dbReference type="PROSITE" id="PS51450">
    <property type="entry name" value="LRR"/>
    <property type="match status" value="3"/>
</dbReference>
<keyword evidence="8 13" id="KW-0472">Membrane</keyword>
<evidence type="ECO:0000256" key="6">
    <source>
        <dbReference type="ARBA" id="ARBA00022824"/>
    </source>
</evidence>
<keyword evidence="4 13" id="KW-0812">Transmembrane</keyword>
<dbReference type="FunFam" id="3.80.10.10:FF:000007">
    <property type="entry name" value="Leucine-rich repeat and calponin homology domain-containing protein 1 isoform 3"/>
    <property type="match status" value="1"/>
</dbReference>
<evidence type="ECO:0000313" key="15">
    <source>
        <dbReference type="EMBL" id="TRY72860.1"/>
    </source>
</evidence>
<dbReference type="STRING" id="623744.A0A553P5E5"/>
<reference evidence="15 16" key="1">
    <citation type="journal article" date="2019" name="Sci. Data">
        <title>Hybrid genome assembly and annotation of Danionella translucida.</title>
        <authorList>
            <person name="Kadobianskyi M."/>
            <person name="Schulze L."/>
            <person name="Schuelke M."/>
            <person name="Judkewitz B."/>
        </authorList>
    </citation>
    <scope>NUCLEOTIDE SEQUENCE [LARGE SCALE GENOMIC DNA]</scope>
    <source>
        <strain evidence="15 16">Bolton</strain>
    </source>
</reference>
<dbReference type="Proteomes" id="UP000316079">
    <property type="component" value="Unassembled WGS sequence"/>
</dbReference>
<evidence type="ECO:0000256" key="7">
    <source>
        <dbReference type="ARBA" id="ARBA00022989"/>
    </source>
</evidence>
<comment type="subcellular location">
    <subcellularLocation>
        <location evidence="1">Endoplasmic reticulum membrane</location>
        <topology evidence="1">Single-pass membrane protein</topology>
    </subcellularLocation>
</comment>
<evidence type="ECO:0000256" key="1">
    <source>
        <dbReference type="ARBA" id="ARBA00004389"/>
    </source>
</evidence>
<dbReference type="OrthoDB" id="6149831at2759"/>
<dbReference type="InterPro" id="IPR001611">
    <property type="entry name" value="Leu-rich_rpt"/>
</dbReference>
<comment type="function">
    <text evidence="10">Interacts with target proteins during their translocation into the lumen of the endoplasmic reticulum. Protects unfolded target proteins against degradation during ER stress. May facilitate glycosylation of target proteins after termination of ER stress. May modulate the use of N-glycosylation sites on target proteins.</text>
</comment>
<keyword evidence="5" id="KW-0677">Repeat</keyword>
<dbReference type="SMART" id="SM00033">
    <property type="entry name" value="CH"/>
    <property type="match status" value="1"/>
</dbReference>
<dbReference type="Pfam" id="PF06624">
    <property type="entry name" value="RAMP4"/>
    <property type="match status" value="1"/>
</dbReference>
<evidence type="ECO:0000256" key="2">
    <source>
        <dbReference type="ARBA" id="ARBA00005500"/>
    </source>
</evidence>
<feature type="compositionally biased region" description="Low complexity" evidence="12">
    <location>
        <begin position="702"/>
        <end position="711"/>
    </location>
</feature>
<dbReference type="FunFam" id="1.10.418.10:FF:000021">
    <property type="entry name" value="Leucine-rich repeat and calponin homology domain-containing protein 1 isoform 3"/>
    <property type="match status" value="1"/>
</dbReference>
<sequence length="894" mass="98973">MVAKQRIRMANEKHSKNITLRGNVAKSTRGIQEEKAVVGPWLLALFVFVVCGSGSSFERRLSTAHAHSISPRARRIHPAGEFSCVMAASVLLSAESAVPNFTVGHPAGASVAGSSHHGLSNAPGPASWNRSVDRALDEAAATGTLNLSGRKLKEIPRSAVGHDLSDTTRADLSKNRLTELPVEVCMFVSLENLNLYQNCLRSLPESLINLQSLTFLNISRNQLSNLPSHLCRLPLKVLIACNNKLVSLPEELGKLRQLTELDVSCNEIQTLPPQIGQLEALRDLNIRRNHLVHLPPELAELPLVRLDFSCNKVTTIPVCYRNLRHLQSIVLDNNPLQTPPAQICIKGKIHIFKYLNMEACKAASELPDYDRRPLPYGSWFENFSLILWRICILAGRMEHWTRASTAWTVETRDGPGMRQPSDELSDLPLRVAEITKEQRQRREREDHRTGSHITNGTGEVSRTSLTSGNFTGLSHISVSTVETELEQIDFIDSSTGDDDDEDGRSRRRAEPVSLSSQFMAYIERRITREGSPVKTSPARDRNDDPRRQTSLHNRGASDSSVSSSYAHNQRPAGGVERVRREAQIAALRYDEERQKTRPLQRDAAVNFVKQKSSQSPTKLSPTDSESVYPSRRSTHTDDSALFMSDCEPLLIFEIDTDTNTIKKRPDSLHQSFSAVPLDTCVSPTLFIAPFCPIQQGEDYASLSPTALSTPSYPSPAAPSPSRSSSQRPESYLFRLRQQEEKKKGESVTQNEPAEATPTHSPTPTGEEAMIIEQLRRNIECRLKVSLPSDLGAALTDGVVLCHLANHVRPRSIPSIHVPSPAVPKLTMAKCRRNVENFLEACRRIGVPQSQLCLPLHILEERGLPQVASTVRSLLDLAPPKPNTPSTSSVNPLAI</sequence>
<feature type="transmembrane region" description="Helical" evidence="13">
    <location>
        <begin position="36"/>
        <end position="57"/>
    </location>
</feature>
<comment type="subunit">
    <text evidence="11">Interacts with SEC61B, SEC61A1 and the SEC61 complex. Interacts with CANX.</text>
</comment>
<dbReference type="InterPro" id="IPR003591">
    <property type="entry name" value="Leu-rich_rpt_typical-subtyp"/>
</dbReference>
<dbReference type="EMBL" id="SRMA01026743">
    <property type="protein sequence ID" value="TRY72860.1"/>
    <property type="molecule type" value="Genomic_DNA"/>
</dbReference>
<keyword evidence="3" id="KW-0433">Leucine-rich repeat</keyword>
<evidence type="ECO:0000256" key="13">
    <source>
        <dbReference type="SAM" id="Phobius"/>
    </source>
</evidence>
<feature type="compositionally biased region" description="Polar residues" evidence="12">
    <location>
        <begin position="746"/>
        <end position="763"/>
    </location>
</feature>
<evidence type="ECO:0000256" key="3">
    <source>
        <dbReference type="ARBA" id="ARBA00022614"/>
    </source>
</evidence>
<feature type="compositionally biased region" description="Polar residues" evidence="12">
    <location>
        <begin position="609"/>
        <end position="627"/>
    </location>
</feature>
<feature type="region of interest" description="Disordered" evidence="12">
    <location>
        <begin position="702"/>
        <end position="765"/>
    </location>
</feature>
<keyword evidence="7 13" id="KW-1133">Transmembrane helix</keyword>
<protein>
    <recommendedName>
        <fullName evidence="14">Calponin-homology (CH) domain-containing protein</fullName>
    </recommendedName>
</protein>
<keyword evidence="6" id="KW-0256">Endoplasmic reticulum</keyword>
<evidence type="ECO:0000256" key="11">
    <source>
        <dbReference type="ARBA" id="ARBA00038831"/>
    </source>
</evidence>
<comment type="similarity">
    <text evidence="2">Belongs to the RAMP4 family.</text>
</comment>
<gene>
    <name evidence="15" type="ORF">DNTS_007667</name>
</gene>
<comment type="caution">
    <text evidence="15">The sequence shown here is derived from an EMBL/GenBank/DDBJ whole genome shotgun (WGS) entry which is preliminary data.</text>
</comment>
<feature type="compositionally biased region" description="Basic and acidic residues" evidence="12">
    <location>
        <begin position="436"/>
        <end position="449"/>
    </location>
</feature>
<evidence type="ECO:0000256" key="4">
    <source>
        <dbReference type="ARBA" id="ARBA00022692"/>
    </source>
</evidence>
<feature type="region of interest" description="Disordered" evidence="12">
    <location>
        <begin position="436"/>
        <end position="467"/>
    </location>
</feature>
<evidence type="ECO:0000256" key="5">
    <source>
        <dbReference type="ARBA" id="ARBA00022737"/>
    </source>
</evidence>
<dbReference type="PROSITE" id="PS50021">
    <property type="entry name" value="CH"/>
    <property type="match status" value="1"/>
</dbReference>
<feature type="compositionally biased region" description="Basic and acidic residues" evidence="12">
    <location>
        <begin position="736"/>
        <end position="745"/>
    </location>
</feature>
<dbReference type="PANTHER" id="PTHR48051:SF21">
    <property type="entry name" value="CALPONIN-HOMOLOGY (CH) DOMAIN-CONTAINING PROTEIN"/>
    <property type="match status" value="1"/>
</dbReference>
<dbReference type="GO" id="GO:0006986">
    <property type="term" value="P:response to unfolded protein"/>
    <property type="evidence" value="ECO:0007669"/>
    <property type="project" value="UniProtKB-KW"/>
</dbReference>
<accession>A0A553P5E5</accession>
<feature type="compositionally biased region" description="Basic and acidic residues" evidence="12">
    <location>
        <begin position="537"/>
        <end position="547"/>
    </location>
</feature>
<dbReference type="SUPFAM" id="SSF52058">
    <property type="entry name" value="L domain-like"/>
    <property type="match status" value="1"/>
</dbReference>
<dbReference type="Gene3D" id="1.10.418.10">
    <property type="entry name" value="Calponin-like domain"/>
    <property type="match status" value="1"/>
</dbReference>
<dbReference type="InterPro" id="IPR010580">
    <property type="entry name" value="ER_stress-assoc"/>
</dbReference>
<dbReference type="SMART" id="SM00369">
    <property type="entry name" value="LRR_TYP"/>
    <property type="match status" value="5"/>
</dbReference>
<feature type="region of interest" description="Disordered" evidence="12">
    <location>
        <begin position="525"/>
        <end position="578"/>
    </location>
</feature>
<feature type="region of interest" description="Disordered" evidence="12">
    <location>
        <begin position="592"/>
        <end position="636"/>
    </location>
</feature>
<dbReference type="InterPro" id="IPR032675">
    <property type="entry name" value="LRR_dom_sf"/>
</dbReference>
<feature type="compositionally biased region" description="Acidic residues" evidence="12">
    <location>
        <begin position="487"/>
        <end position="502"/>
    </location>
</feature>
<evidence type="ECO:0000256" key="10">
    <source>
        <dbReference type="ARBA" id="ARBA00037157"/>
    </source>
</evidence>
<proteinExistence type="inferred from homology"/>
<keyword evidence="9" id="KW-0834">Unfolded protein response</keyword>
<feature type="compositionally biased region" description="Low complexity" evidence="12">
    <location>
        <begin position="719"/>
        <end position="731"/>
    </location>
</feature>
<dbReference type="PANTHER" id="PTHR48051">
    <property type="match status" value="1"/>
</dbReference>
<evidence type="ECO:0000256" key="12">
    <source>
        <dbReference type="SAM" id="MobiDB-lite"/>
    </source>
</evidence>
<keyword evidence="16" id="KW-1185">Reference proteome</keyword>
<feature type="domain" description="Calponin-homology (CH)" evidence="14">
    <location>
        <begin position="764"/>
        <end position="878"/>
    </location>
</feature>
<dbReference type="SUPFAM" id="SSF47576">
    <property type="entry name" value="Calponin-homology domain, CH-domain"/>
    <property type="match status" value="1"/>
</dbReference>
<dbReference type="GO" id="GO:0005789">
    <property type="term" value="C:endoplasmic reticulum membrane"/>
    <property type="evidence" value="ECO:0007669"/>
    <property type="project" value="UniProtKB-SubCell"/>
</dbReference>
<evidence type="ECO:0000256" key="8">
    <source>
        <dbReference type="ARBA" id="ARBA00023136"/>
    </source>
</evidence>
<name>A0A553P5E5_9TELE</name>
<evidence type="ECO:0000313" key="16">
    <source>
        <dbReference type="Proteomes" id="UP000316079"/>
    </source>
</evidence>
<evidence type="ECO:0000256" key="9">
    <source>
        <dbReference type="ARBA" id="ARBA00023230"/>
    </source>
</evidence>
<organism evidence="15 16">
    <name type="scientific">Danionella cerebrum</name>
    <dbReference type="NCBI Taxonomy" id="2873325"/>
    <lineage>
        <taxon>Eukaryota</taxon>
        <taxon>Metazoa</taxon>
        <taxon>Chordata</taxon>
        <taxon>Craniata</taxon>
        <taxon>Vertebrata</taxon>
        <taxon>Euteleostomi</taxon>
        <taxon>Actinopterygii</taxon>
        <taxon>Neopterygii</taxon>
        <taxon>Teleostei</taxon>
        <taxon>Ostariophysi</taxon>
        <taxon>Cypriniformes</taxon>
        <taxon>Danionidae</taxon>
        <taxon>Danioninae</taxon>
        <taxon>Danionella</taxon>
    </lineage>
</organism>
<feature type="region of interest" description="Disordered" evidence="12">
    <location>
        <begin position="487"/>
        <end position="512"/>
    </location>
</feature>
<dbReference type="InterPro" id="IPR036872">
    <property type="entry name" value="CH_dom_sf"/>
</dbReference>
<evidence type="ECO:0000259" key="14">
    <source>
        <dbReference type="PROSITE" id="PS50021"/>
    </source>
</evidence>
<dbReference type="InterPro" id="IPR001715">
    <property type="entry name" value="CH_dom"/>
</dbReference>
<dbReference type="SMART" id="SM00364">
    <property type="entry name" value="LRR_BAC"/>
    <property type="match status" value="5"/>
</dbReference>
<dbReference type="AlphaFoldDB" id="A0A553P5E5"/>
<feature type="compositionally biased region" description="Polar residues" evidence="12">
    <location>
        <begin position="451"/>
        <end position="467"/>
    </location>
</feature>
<dbReference type="Gene3D" id="3.80.10.10">
    <property type="entry name" value="Ribonuclease Inhibitor"/>
    <property type="match status" value="1"/>
</dbReference>
<dbReference type="InterPro" id="IPR050216">
    <property type="entry name" value="LRR_domain-containing"/>
</dbReference>
<dbReference type="Pfam" id="PF13855">
    <property type="entry name" value="LRR_8"/>
    <property type="match status" value="2"/>
</dbReference>
<dbReference type="Pfam" id="PF00307">
    <property type="entry name" value="CH"/>
    <property type="match status" value="1"/>
</dbReference>